<organism evidence="10 11">
    <name type="scientific">Trebonia kvetii</name>
    <dbReference type="NCBI Taxonomy" id="2480626"/>
    <lineage>
        <taxon>Bacteria</taxon>
        <taxon>Bacillati</taxon>
        <taxon>Actinomycetota</taxon>
        <taxon>Actinomycetes</taxon>
        <taxon>Streptosporangiales</taxon>
        <taxon>Treboniaceae</taxon>
        <taxon>Trebonia</taxon>
    </lineage>
</organism>
<comment type="subcellular location">
    <subcellularLocation>
        <location evidence="1">Cytoplasm</location>
    </subcellularLocation>
</comment>
<evidence type="ECO:0000256" key="8">
    <source>
        <dbReference type="ARBA" id="ARBA00040505"/>
    </source>
</evidence>
<dbReference type="OrthoDB" id="241498at2"/>
<evidence type="ECO:0000256" key="5">
    <source>
        <dbReference type="ARBA" id="ARBA00036820"/>
    </source>
</evidence>
<evidence type="ECO:0000256" key="7">
    <source>
        <dbReference type="ARBA" id="ARBA00038873"/>
    </source>
</evidence>
<dbReference type="InterPro" id="IPR002575">
    <property type="entry name" value="Aminoglycoside_PTrfase"/>
</dbReference>
<dbReference type="PANTHER" id="PTHR21064">
    <property type="entry name" value="AMINOGLYCOSIDE PHOSPHOTRANSFERASE DOMAIN-CONTAINING PROTEIN-RELATED"/>
    <property type="match status" value="1"/>
</dbReference>
<dbReference type="GO" id="GO:0047992">
    <property type="term" value="F:hydroxylysine kinase activity"/>
    <property type="evidence" value="ECO:0007669"/>
    <property type="project" value="UniProtKB-EC"/>
</dbReference>
<dbReference type="InterPro" id="IPR050249">
    <property type="entry name" value="Pseudomonas-type_ThrB"/>
</dbReference>
<dbReference type="Proteomes" id="UP000460272">
    <property type="component" value="Unassembled WGS sequence"/>
</dbReference>
<evidence type="ECO:0000256" key="2">
    <source>
        <dbReference type="ARBA" id="ARBA00022490"/>
    </source>
</evidence>
<dbReference type="EC" id="2.7.1.81" evidence="7"/>
<gene>
    <name evidence="10" type="ORF">EAS64_36275</name>
</gene>
<keyword evidence="3 10" id="KW-0808">Transferase</keyword>
<dbReference type="Gene3D" id="3.90.1200.10">
    <property type="match status" value="1"/>
</dbReference>
<evidence type="ECO:0000256" key="1">
    <source>
        <dbReference type="ARBA" id="ARBA00004496"/>
    </source>
</evidence>
<evidence type="ECO:0000313" key="11">
    <source>
        <dbReference type="Proteomes" id="UP000460272"/>
    </source>
</evidence>
<keyword evidence="4" id="KW-0418">Kinase</keyword>
<evidence type="ECO:0000256" key="4">
    <source>
        <dbReference type="ARBA" id="ARBA00022777"/>
    </source>
</evidence>
<dbReference type="Pfam" id="PF01636">
    <property type="entry name" value="APH"/>
    <property type="match status" value="1"/>
</dbReference>
<sequence length="353" mass="37571">MSAVSRVSPAQAEEIARRHYGVDGSAERLSAEFDDAFRLVAGDSSWFVKVGLADGAACAASTAVSFQTAVLLHLAEAAPGLPVQRVVPALDGRPEVSVAGNGHHRLVRMTSWLDGELLSRADNSPELRRDLGATLAKLSVALRRFSHPGALRTHRWDLQHLDRLRGPLADLPGDGVLPEVAAALGTAVPSGVRAGLEDYLDRFESVLRPRLAAVPVQVIHTDFHGENLLCDGARITGILDFGDALTGPVAMDVAVAACYQLGRGPDVLGSALDVVAGYHGVDPLAEADLELIAGFLVGRVAARIILSQWHAMREPSNQGYLLRRTPQAIELFAALRLLTPEDIVGRLRAVLSA</sequence>
<evidence type="ECO:0000256" key="6">
    <source>
        <dbReference type="ARBA" id="ARBA00037368"/>
    </source>
</evidence>
<reference evidence="10 11" key="1">
    <citation type="submission" date="2018-11" db="EMBL/GenBank/DDBJ databases">
        <title>Trebonia kvetii gen.nov., sp.nov., a novel acidophilic actinobacterium, and proposal of the new actinobacterial family Treboniaceae fam. nov.</title>
        <authorList>
            <person name="Rapoport D."/>
            <person name="Sagova-Mareckova M."/>
            <person name="Sedlacek I."/>
            <person name="Provaznik J."/>
            <person name="Kralova S."/>
            <person name="Pavlinic D."/>
            <person name="Benes V."/>
            <person name="Kopecky J."/>
        </authorList>
    </citation>
    <scope>NUCLEOTIDE SEQUENCE [LARGE SCALE GENOMIC DNA]</scope>
    <source>
        <strain evidence="10 11">15Tr583</strain>
    </source>
</reference>
<protein>
    <recommendedName>
        <fullName evidence="8">Hydroxylysine kinase</fullName>
        <ecNumber evidence="7">2.7.1.81</ecNumber>
    </recommendedName>
</protein>
<feature type="domain" description="Aminoglycoside phosphotransferase" evidence="9">
    <location>
        <begin position="28"/>
        <end position="267"/>
    </location>
</feature>
<comment type="function">
    <text evidence="6">Catalyzes the GTP-dependent phosphorylation of 5-hydroxy-L-lysine.</text>
</comment>
<name>A0A6P2BPC9_9ACTN</name>
<evidence type="ECO:0000256" key="3">
    <source>
        <dbReference type="ARBA" id="ARBA00022679"/>
    </source>
</evidence>
<dbReference type="RefSeq" id="WP_145860571.1">
    <property type="nucleotide sequence ID" value="NZ_RPFW01000008.1"/>
</dbReference>
<comment type="catalytic activity">
    <reaction evidence="5">
        <text>(5R)-5-hydroxy-L-lysine + GTP = (5R)-5-phosphooxy-L-lysine + GDP + H(+)</text>
        <dbReference type="Rhea" id="RHEA:19049"/>
        <dbReference type="ChEBI" id="CHEBI:15378"/>
        <dbReference type="ChEBI" id="CHEBI:37565"/>
        <dbReference type="ChEBI" id="CHEBI:57882"/>
        <dbReference type="ChEBI" id="CHEBI:58189"/>
        <dbReference type="ChEBI" id="CHEBI:58357"/>
        <dbReference type="EC" id="2.7.1.81"/>
    </reaction>
</comment>
<dbReference type="PANTHER" id="PTHR21064:SF1">
    <property type="entry name" value="HYDROXYLYSINE KINASE"/>
    <property type="match status" value="1"/>
</dbReference>
<dbReference type="InterPro" id="IPR011009">
    <property type="entry name" value="Kinase-like_dom_sf"/>
</dbReference>
<dbReference type="GO" id="GO:0005737">
    <property type="term" value="C:cytoplasm"/>
    <property type="evidence" value="ECO:0007669"/>
    <property type="project" value="UniProtKB-SubCell"/>
</dbReference>
<evidence type="ECO:0000313" key="10">
    <source>
        <dbReference type="EMBL" id="TVZ00810.1"/>
    </source>
</evidence>
<evidence type="ECO:0000259" key="9">
    <source>
        <dbReference type="Pfam" id="PF01636"/>
    </source>
</evidence>
<keyword evidence="11" id="KW-1185">Reference proteome</keyword>
<proteinExistence type="predicted"/>
<accession>A0A6P2BPC9</accession>
<dbReference type="EMBL" id="RPFW01000008">
    <property type="protein sequence ID" value="TVZ00810.1"/>
    <property type="molecule type" value="Genomic_DNA"/>
</dbReference>
<comment type="caution">
    <text evidence="10">The sequence shown here is derived from an EMBL/GenBank/DDBJ whole genome shotgun (WGS) entry which is preliminary data.</text>
</comment>
<keyword evidence="2" id="KW-0963">Cytoplasm</keyword>
<dbReference type="SUPFAM" id="SSF56112">
    <property type="entry name" value="Protein kinase-like (PK-like)"/>
    <property type="match status" value="1"/>
</dbReference>
<dbReference type="AlphaFoldDB" id="A0A6P2BPC9"/>